<evidence type="ECO:0000313" key="1">
    <source>
        <dbReference type="EMBL" id="KAK1313037.1"/>
    </source>
</evidence>
<evidence type="ECO:0000313" key="2">
    <source>
        <dbReference type="Proteomes" id="UP001180020"/>
    </source>
</evidence>
<dbReference type="Proteomes" id="UP001180020">
    <property type="component" value="Unassembled WGS sequence"/>
</dbReference>
<gene>
    <name evidence="1" type="ORF">QJS10_CPA06g01943</name>
</gene>
<organism evidence="1 2">
    <name type="scientific">Acorus calamus</name>
    <name type="common">Sweet flag</name>
    <dbReference type="NCBI Taxonomy" id="4465"/>
    <lineage>
        <taxon>Eukaryota</taxon>
        <taxon>Viridiplantae</taxon>
        <taxon>Streptophyta</taxon>
        <taxon>Embryophyta</taxon>
        <taxon>Tracheophyta</taxon>
        <taxon>Spermatophyta</taxon>
        <taxon>Magnoliopsida</taxon>
        <taxon>Liliopsida</taxon>
        <taxon>Acoraceae</taxon>
        <taxon>Acorus</taxon>
    </lineage>
</organism>
<dbReference type="EMBL" id="JAUJYO010000006">
    <property type="protein sequence ID" value="KAK1313037.1"/>
    <property type="molecule type" value="Genomic_DNA"/>
</dbReference>
<sequence>MEDKDFSCFPQTTRIELLVMDSSGVWEPTTLLLNRDGYLVKSNHKARSRRRSWPMFSLMRQLSFLWTRR</sequence>
<reference evidence="1" key="2">
    <citation type="submission" date="2023-06" db="EMBL/GenBank/DDBJ databases">
        <authorList>
            <person name="Ma L."/>
            <person name="Liu K.-W."/>
            <person name="Li Z."/>
            <person name="Hsiao Y.-Y."/>
            <person name="Qi Y."/>
            <person name="Fu T."/>
            <person name="Tang G."/>
            <person name="Zhang D."/>
            <person name="Sun W.-H."/>
            <person name="Liu D.-K."/>
            <person name="Li Y."/>
            <person name="Chen G.-Z."/>
            <person name="Liu X.-D."/>
            <person name="Liao X.-Y."/>
            <person name="Jiang Y.-T."/>
            <person name="Yu X."/>
            <person name="Hao Y."/>
            <person name="Huang J."/>
            <person name="Zhao X.-W."/>
            <person name="Ke S."/>
            <person name="Chen Y.-Y."/>
            <person name="Wu W.-L."/>
            <person name="Hsu J.-L."/>
            <person name="Lin Y.-F."/>
            <person name="Huang M.-D."/>
            <person name="Li C.-Y."/>
            <person name="Huang L."/>
            <person name="Wang Z.-W."/>
            <person name="Zhao X."/>
            <person name="Zhong W.-Y."/>
            <person name="Peng D.-H."/>
            <person name="Ahmad S."/>
            <person name="Lan S."/>
            <person name="Zhang J.-S."/>
            <person name="Tsai W.-C."/>
            <person name="Van De Peer Y."/>
            <person name="Liu Z.-J."/>
        </authorList>
    </citation>
    <scope>NUCLEOTIDE SEQUENCE</scope>
    <source>
        <strain evidence="1">CP</strain>
        <tissue evidence="1">Leaves</tissue>
    </source>
</reference>
<accession>A0AAV9EI17</accession>
<protein>
    <submittedName>
        <fullName evidence="1">Uncharacterized protein</fullName>
    </submittedName>
</protein>
<proteinExistence type="predicted"/>
<name>A0AAV9EI17_ACOCL</name>
<keyword evidence="2" id="KW-1185">Reference proteome</keyword>
<reference evidence="1" key="1">
    <citation type="journal article" date="2023" name="Nat. Commun.">
        <title>Diploid and tetraploid genomes of Acorus and the evolution of monocots.</title>
        <authorList>
            <person name="Ma L."/>
            <person name="Liu K.W."/>
            <person name="Li Z."/>
            <person name="Hsiao Y.Y."/>
            <person name="Qi Y."/>
            <person name="Fu T."/>
            <person name="Tang G.D."/>
            <person name="Zhang D."/>
            <person name="Sun W.H."/>
            <person name="Liu D.K."/>
            <person name="Li Y."/>
            <person name="Chen G.Z."/>
            <person name="Liu X.D."/>
            <person name="Liao X.Y."/>
            <person name="Jiang Y.T."/>
            <person name="Yu X."/>
            <person name="Hao Y."/>
            <person name="Huang J."/>
            <person name="Zhao X.W."/>
            <person name="Ke S."/>
            <person name="Chen Y.Y."/>
            <person name="Wu W.L."/>
            <person name="Hsu J.L."/>
            <person name="Lin Y.F."/>
            <person name="Huang M.D."/>
            <person name="Li C.Y."/>
            <person name="Huang L."/>
            <person name="Wang Z.W."/>
            <person name="Zhao X."/>
            <person name="Zhong W.Y."/>
            <person name="Peng D.H."/>
            <person name="Ahmad S."/>
            <person name="Lan S."/>
            <person name="Zhang J.S."/>
            <person name="Tsai W.C."/>
            <person name="Van de Peer Y."/>
            <person name="Liu Z.J."/>
        </authorList>
    </citation>
    <scope>NUCLEOTIDE SEQUENCE</scope>
    <source>
        <strain evidence="1">CP</strain>
    </source>
</reference>
<dbReference type="AlphaFoldDB" id="A0AAV9EI17"/>
<comment type="caution">
    <text evidence="1">The sequence shown here is derived from an EMBL/GenBank/DDBJ whole genome shotgun (WGS) entry which is preliminary data.</text>
</comment>